<evidence type="ECO:0000256" key="3">
    <source>
        <dbReference type="ARBA" id="ARBA00023288"/>
    </source>
</evidence>
<organism evidence="4 5">
    <name type="scientific">Vavraia culicis (isolate floridensis)</name>
    <name type="common">Microsporidian parasite</name>
    <dbReference type="NCBI Taxonomy" id="948595"/>
    <lineage>
        <taxon>Eukaryota</taxon>
        <taxon>Fungi</taxon>
        <taxon>Fungi incertae sedis</taxon>
        <taxon>Microsporidia</taxon>
        <taxon>Pleistophoridae</taxon>
        <taxon>Vavraia</taxon>
    </lineage>
</organism>
<dbReference type="InterPro" id="IPR001806">
    <property type="entry name" value="Small_GTPase"/>
</dbReference>
<evidence type="ECO:0000256" key="1">
    <source>
        <dbReference type="ARBA" id="ARBA00022741"/>
    </source>
</evidence>
<dbReference type="VEuPathDB" id="MicrosporidiaDB:VCUG_00939"/>
<dbReference type="Gene3D" id="3.40.50.300">
    <property type="entry name" value="P-loop containing nucleotide triphosphate hydrolases"/>
    <property type="match status" value="1"/>
</dbReference>
<proteinExistence type="predicted"/>
<dbReference type="PROSITE" id="PS51419">
    <property type="entry name" value="RAB"/>
    <property type="match status" value="1"/>
</dbReference>
<dbReference type="HOGENOM" id="CLU_041217_10_1_1"/>
<dbReference type="NCBIfam" id="TIGR00231">
    <property type="entry name" value="small_GTP"/>
    <property type="match status" value="1"/>
</dbReference>
<dbReference type="PROSITE" id="PS51421">
    <property type="entry name" value="RAS"/>
    <property type="match status" value="1"/>
</dbReference>
<gene>
    <name evidence="4" type="ORF">VCUG_00939</name>
</gene>
<dbReference type="Proteomes" id="UP000011081">
    <property type="component" value="Unassembled WGS sequence"/>
</dbReference>
<dbReference type="SUPFAM" id="SSF52540">
    <property type="entry name" value="P-loop containing nucleoside triphosphate hydrolases"/>
    <property type="match status" value="1"/>
</dbReference>
<name>L2GVC0_VAVCU</name>
<evidence type="ECO:0000313" key="4">
    <source>
        <dbReference type="EMBL" id="ELA47616.1"/>
    </source>
</evidence>
<evidence type="ECO:0000256" key="2">
    <source>
        <dbReference type="ARBA" id="ARBA00023134"/>
    </source>
</evidence>
<keyword evidence="1" id="KW-0547">Nucleotide-binding</keyword>
<dbReference type="CDD" id="cd00154">
    <property type="entry name" value="Rab"/>
    <property type="match status" value="1"/>
</dbReference>
<sequence>MHDYDFLFKTILIGNSGVGKTSIINRYVDETYTKNYISTIGVDFKIKTIVRHGKTVKLQIWDTAGQERFRTITSSYYRGAHCIIVVFDVTEEESFSDVASWIAEVEKHKVNDTLIVLLGNKIDDKENIAVKDGDVMKMIEMHRLDKSLFKYISAKENTDIMAVFESIVDKLIERHKMDDAENENEFADIKIQERKRRCC</sequence>
<keyword evidence="5" id="KW-1185">Reference proteome</keyword>
<dbReference type="SMART" id="SM00175">
    <property type="entry name" value="RAB"/>
    <property type="match status" value="1"/>
</dbReference>
<dbReference type="SMART" id="SM00176">
    <property type="entry name" value="RAN"/>
    <property type="match status" value="1"/>
</dbReference>
<dbReference type="FunCoup" id="L2GVC0">
    <property type="interactions" value="268"/>
</dbReference>
<dbReference type="InParanoid" id="L2GVC0"/>
<dbReference type="SMART" id="SM00174">
    <property type="entry name" value="RHO"/>
    <property type="match status" value="1"/>
</dbReference>
<reference evidence="5" key="1">
    <citation type="submission" date="2011-03" db="EMBL/GenBank/DDBJ databases">
        <title>The genome sequence of Vavraia culicis strain floridensis.</title>
        <authorList>
            <consortium name="The Broad Institute Genome Sequencing Platform"/>
            <person name="Cuomo C."/>
            <person name="Becnel J."/>
            <person name="Sanscrainte N."/>
            <person name="Young S.K."/>
            <person name="Zeng Q."/>
            <person name="Gargeya S."/>
            <person name="Fitzgerald M."/>
            <person name="Haas B."/>
            <person name="Abouelleil A."/>
            <person name="Alvarado L."/>
            <person name="Arachchi H.M."/>
            <person name="Berlin A."/>
            <person name="Chapman S.B."/>
            <person name="Gearin G."/>
            <person name="Goldberg J."/>
            <person name="Griggs A."/>
            <person name="Gujja S."/>
            <person name="Hansen M."/>
            <person name="Heiman D."/>
            <person name="Howarth C."/>
            <person name="Larimer J."/>
            <person name="Lui A."/>
            <person name="MacDonald P.J.P."/>
            <person name="McCowen C."/>
            <person name="Montmayeur A."/>
            <person name="Murphy C."/>
            <person name="Neiman D."/>
            <person name="Pearson M."/>
            <person name="Priest M."/>
            <person name="Roberts A."/>
            <person name="Saif S."/>
            <person name="Shea T."/>
            <person name="Sisk P."/>
            <person name="Stolte C."/>
            <person name="Sykes S."/>
            <person name="Wortman J."/>
            <person name="Nusbaum C."/>
            <person name="Birren B."/>
        </authorList>
    </citation>
    <scope>NUCLEOTIDE SEQUENCE [LARGE SCALE GENOMIC DNA]</scope>
    <source>
        <strain evidence="5">floridensis</strain>
    </source>
</reference>
<dbReference type="InterPro" id="IPR005225">
    <property type="entry name" value="Small_GTP-bd"/>
</dbReference>
<evidence type="ECO:0000313" key="5">
    <source>
        <dbReference type="Proteomes" id="UP000011081"/>
    </source>
</evidence>
<dbReference type="OMA" id="AHCIIVV"/>
<dbReference type="Pfam" id="PF00071">
    <property type="entry name" value="Ras"/>
    <property type="match status" value="1"/>
</dbReference>
<protein>
    <submittedName>
        <fullName evidence="4">Small GTP-binding protein domain</fullName>
    </submittedName>
</protein>
<dbReference type="AlphaFoldDB" id="L2GVC0"/>
<dbReference type="EMBL" id="GL877415">
    <property type="protein sequence ID" value="ELA47616.1"/>
    <property type="molecule type" value="Genomic_DNA"/>
</dbReference>
<dbReference type="GO" id="GO:0005525">
    <property type="term" value="F:GTP binding"/>
    <property type="evidence" value="ECO:0007669"/>
    <property type="project" value="UniProtKB-KW"/>
</dbReference>
<dbReference type="GeneID" id="19878822"/>
<dbReference type="FunFam" id="3.40.50.300:FF:001129">
    <property type="entry name" value="ras-related protein Rab-44 isoform X2"/>
    <property type="match status" value="1"/>
</dbReference>
<keyword evidence="3" id="KW-0449">Lipoprotein</keyword>
<dbReference type="OrthoDB" id="9989112at2759"/>
<dbReference type="SMART" id="SM00173">
    <property type="entry name" value="RAS"/>
    <property type="match status" value="1"/>
</dbReference>
<dbReference type="GO" id="GO:0003924">
    <property type="term" value="F:GTPase activity"/>
    <property type="evidence" value="ECO:0007669"/>
    <property type="project" value="InterPro"/>
</dbReference>
<dbReference type="STRING" id="948595.L2GVC0"/>
<dbReference type="InterPro" id="IPR027417">
    <property type="entry name" value="P-loop_NTPase"/>
</dbReference>
<keyword evidence="2" id="KW-0342">GTP-binding</keyword>
<accession>L2GVC0</accession>
<dbReference type="PRINTS" id="PR00449">
    <property type="entry name" value="RASTRNSFRMNG"/>
</dbReference>
<dbReference type="RefSeq" id="XP_008073959.1">
    <property type="nucleotide sequence ID" value="XM_008075768.1"/>
</dbReference>
<dbReference type="InterPro" id="IPR050227">
    <property type="entry name" value="Rab"/>
</dbReference>
<dbReference type="PANTHER" id="PTHR47977">
    <property type="entry name" value="RAS-RELATED PROTEIN RAB"/>
    <property type="match status" value="1"/>
</dbReference>